<keyword evidence="3" id="KW-1185">Reference proteome</keyword>
<dbReference type="EMBL" id="JBEZNA010000119">
    <property type="protein sequence ID" value="MEU9581425.1"/>
    <property type="molecule type" value="Genomic_DNA"/>
</dbReference>
<accession>A0ABV3EZ20</accession>
<organism evidence="2 3">
    <name type="scientific">Streptomyces chilikensis</name>
    <dbReference type="NCBI Taxonomy" id="1194079"/>
    <lineage>
        <taxon>Bacteria</taxon>
        <taxon>Bacillati</taxon>
        <taxon>Actinomycetota</taxon>
        <taxon>Actinomycetes</taxon>
        <taxon>Kitasatosporales</taxon>
        <taxon>Streptomycetaceae</taxon>
        <taxon>Streptomyces</taxon>
    </lineage>
</organism>
<reference evidence="2 3" key="1">
    <citation type="submission" date="2024-06" db="EMBL/GenBank/DDBJ databases">
        <title>The Natural Products Discovery Center: Release of the First 8490 Sequenced Strains for Exploring Actinobacteria Biosynthetic Diversity.</title>
        <authorList>
            <person name="Kalkreuter E."/>
            <person name="Kautsar S.A."/>
            <person name="Yang D."/>
            <person name="Bader C.D."/>
            <person name="Teijaro C.N."/>
            <person name="Fluegel L."/>
            <person name="Davis C.M."/>
            <person name="Simpson J.R."/>
            <person name="Lauterbach L."/>
            <person name="Steele A.D."/>
            <person name="Gui C."/>
            <person name="Meng S."/>
            <person name="Li G."/>
            <person name="Viehrig K."/>
            <person name="Ye F."/>
            <person name="Su P."/>
            <person name="Kiefer A.F."/>
            <person name="Nichols A."/>
            <person name="Cepeda A.J."/>
            <person name="Yan W."/>
            <person name="Fan B."/>
            <person name="Jiang Y."/>
            <person name="Adhikari A."/>
            <person name="Zheng C.-J."/>
            <person name="Schuster L."/>
            <person name="Cowan T.M."/>
            <person name="Smanski M.J."/>
            <person name="Chevrette M.G."/>
            <person name="De Carvalho L.P.S."/>
            <person name="Shen B."/>
        </authorList>
    </citation>
    <scope>NUCLEOTIDE SEQUENCE [LARGE SCALE GENOMIC DNA]</scope>
    <source>
        <strain evidence="2 3">NPDC048117</strain>
    </source>
</reference>
<feature type="region of interest" description="Disordered" evidence="1">
    <location>
        <begin position="1"/>
        <end position="31"/>
    </location>
</feature>
<gene>
    <name evidence="2" type="ORF">AB0D95_29865</name>
</gene>
<name>A0ABV3EZ20_9ACTN</name>
<comment type="caution">
    <text evidence="2">The sequence shown here is derived from an EMBL/GenBank/DDBJ whole genome shotgun (WGS) entry which is preliminary data.</text>
</comment>
<evidence type="ECO:0000256" key="1">
    <source>
        <dbReference type="SAM" id="MobiDB-lite"/>
    </source>
</evidence>
<evidence type="ECO:0000313" key="3">
    <source>
        <dbReference type="Proteomes" id="UP001551584"/>
    </source>
</evidence>
<sequence length="68" mass="7360">MSTAQPDESRASFEGVTPDGKLHTRPDTEVTPEDLILATGRDVTPDTLKWAERKLAAEGPAAMEKLLP</sequence>
<protein>
    <submittedName>
        <fullName evidence="2">Uncharacterized protein</fullName>
    </submittedName>
</protein>
<dbReference type="RefSeq" id="WP_166024469.1">
    <property type="nucleotide sequence ID" value="NZ_JBEZNA010000119.1"/>
</dbReference>
<evidence type="ECO:0000313" key="2">
    <source>
        <dbReference type="EMBL" id="MEU9581425.1"/>
    </source>
</evidence>
<proteinExistence type="predicted"/>
<dbReference type="Proteomes" id="UP001551584">
    <property type="component" value="Unassembled WGS sequence"/>
</dbReference>